<feature type="domain" description="Disease resistance R13L4/SHOC-2-like LRR" evidence="13">
    <location>
        <begin position="2"/>
        <end position="148"/>
    </location>
</feature>
<dbReference type="InterPro" id="IPR032675">
    <property type="entry name" value="LRR_dom_sf"/>
</dbReference>
<keyword evidence="6" id="KW-0732">Signal</keyword>
<dbReference type="SUPFAM" id="SSF52058">
    <property type="entry name" value="L domain-like"/>
    <property type="match status" value="2"/>
</dbReference>
<protein>
    <recommendedName>
        <fullName evidence="13">Disease resistance R13L4/SHOC-2-like LRR domain-containing protein</fullName>
    </recommendedName>
</protein>
<dbReference type="PANTHER" id="PTHR48063:SF101">
    <property type="entry name" value="LRR RECEPTOR-LIKE SERINE_THREONINE-PROTEIN KINASE FLS2"/>
    <property type="match status" value="1"/>
</dbReference>
<name>A0AAV5M818_9ROSI</name>
<dbReference type="InterPro" id="IPR046956">
    <property type="entry name" value="RLP23-like"/>
</dbReference>
<comment type="caution">
    <text evidence="14">The sequence shown here is derived from an EMBL/GenBank/DDBJ whole genome shotgun (WGS) entry which is preliminary data.</text>
</comment>
<evidence type="ECO:0000259" key="13">
    <source>
        <dbReference type="Pfam" id="PF23598"/>
    </source>
</evidence>
<keyword evidence="4" id="KW-0433">Leucine-rich repeat</keyword>
<keyword evidence="7" id="KW-0677">Repeat</keyword>
<evidence type="ECO:0000256" key="4">
    <source>
        <dbReference type="ARBA" id="ARBA00022614"/>
    </source>
</evidence>
<evidence type="ECO:0000256" key="10">
    <source>
        <dbReference type="ARBA" id="ARBA00023170"/>
    </source>
</evidence>
<proteinExistence type="inferred from homology"/>
<dbReference type="AlphaFoldDB" id="A0AAV5M818"/>
<keyword evidence="11" id="KW-0325">Glycoprotein</keyword>
<accession>A0AAV5M818</accession>
<dbReference type="Pfam" id="PF00560">
    <property type="entry name" value="LRR_1"/>
    <property type="match status" value="6"/>
</dbReference>
<dbReference type="PROSITE" id="PS51450">
    <property type="entry name" value="LRR"/>
    <property type="match status" value="1"/>
</dbReference>
<dbReference type="InterPro" id="IPR055414">
    <property type="entry name" value="LRR_R13L4/SHOC2-like"/>
</dbReference>
<dbReference type="InterPro" id="IPR003591">
    <property type="entry name" value="Leu-rich_rpt_typical-subtyp"/>
</dbReference>
<evidence type="ECO:0000256" key="7">
    <source>
        <dbReference type="ARBA" id="ARBA00022737"/>
    </source>
</evidence>
<evidence type="ECO:0000256" key="1">
    <source>
        <dbReference type="ARBA" id="ARBA00004251"/>
    </source>
</evidence>
<dbReference type="SMART" id="SM00369">
    <property type="entry name" value="LRR_TYP"/>
    <property type="match status" value="3"/>
</dbReference>
<evidence type="ECO:0000313" key="14">
    <source>
        <dbReference type="EMBL" id="GKV45920.1"/>
    </source>
</evidence>
<gene>
    <name evidence="14" type="ORF">SLEP1_g52945</name>
</gene>
<keyword evidence="10" id="KW-0675">Receptor</keyword>
<dbReference type="PANTHER" id="PTHR48063">
    <property type="entry name" value="LRR RECEPTOR-LIKE KINASE"/>
    <property type="match status" value="1"/>
</dbReference>
<keyword evidence="9 12" id="KW-0472">Membrane</keyword>
<dbReference type="Gene3D" id="3.80.10.10">
    <property type="entry name" value="Ribonuclease Inhibitor"/>
    <property type="match status" value="2"/>
</dbReference>
<dbReference type="FunFam" id="3.80.10.10:FF:001347">
    <property type="entry name" value="LRR receptor-like serine/threonine-protein kinase GSO2"/>
    <property type="match status" value="1"/>
</dbReference>
<evidence type="ECO:0000256" key="11">
    <source>
        <dbReference type="ARBA" id="ARBA00023180"/>
    </source>
</evidence>
<evidence type="ECO:0000256" key="5">
    <source>
        <dbReference type="ARBA" id="ARBA00022692"/>
    </source>
</evidence>
<keyword evidence="15" id="KW-1185">Reference proteome</keyword>
<keyword evidence="8 12" id="KW-1133">Transmembrane helix</keyword>
<dbReference type="InterPro" id="IPR001611">
    <property type="entry name" value="Leu-rich_rpt"/>
</dbReference>
<keyword evidence="5 12" id="KW-0812">Transmembrane</keyword>
<keyword evidence="3" id="KW-1003">Cell membrane</keyword>
<dbReference type="FunFam" id="3.80.10.10:FF:000111">
    <property type="entry name" value="LRR receptor-like serine/threonine-protein kinase ERECTA"/>
    <property type="match status" value="1"/>
</dbReference>
<dbReference type="Pfam" id="PF13855">
    <property type="entry name" value="LRR_8"/>
    <property type="match status" value="1"/>
</dbReference>
<evidence type="ECO:0000256" key="9">
    <source>
        <dbReference type="ARBA" id="ARBA00023136"/>
    </source>
</evidence>
<evidence type="ECO:0000256" key="8">
    <source>
        <dbReference type="ARBA" id="ARBA00022989"/>
    </source>
</evidence>
<comment type="similarity">
    <text evidence="2">Belongs to the RLP family.</text>
</comment>
<comment type="subcellular location">
    <subcellularLocation>
        <location evidence="1">Cell membrane</location>
        <topology evidence="1">Single-pass type I membrane protein</topology>
    </subcellularLocation>
</comment>
<evidence type="ECO:0000256" key="3">
    <source>
        <dbReference type="ARBA" id="ARBA00022475"/>
    </source>
</evidence>
<evidence type="ECO:0000256" key="6">
    <source>
        <dbReference type="ARBA" id="ARBA00022729"/>
    </source>
</evidence>
<organism evidence="14 15">
    <name type="scientific">Rubroshorea leprosula</name>
    <dbReference type="NCBI Taxonomy" id="152421"/>
    <lineage>
        <taxon>Eukaryota</taxon>
        <taxon>Viridiplantae</taxon>
        <taxon>Streptophyta</taxon>
        <taxon>Embryophyta</taxon>
        <taxon>Tracheophyta</taxon>
        <taxon>Spermatophyta</taxon>
        <taxon>Magnoliopsida</taxon>
        <taxon>eudicotyledons</taxon>
        <taxon>Gunneridae</taxon>
        <taxon>Pentapetalae</taxon>
        <taxon>rosids</taxon>
        <taxon>malvids</taxon>
        <taxon>Malvales</taxon>
        <taxon>Dipterocarpaceae</taxon>
        <taxon>Rubroshorea</taxon>
    </lineage>
</organism>
<dbReference type="GO" id="GO:0005886">
    <property type="term" value="C:plasma membrane"/>
    <property type="evidence" value="ECO:0007669"/>
    <property type="project" value="UniProtKB-SubCell"/>
</dbReference>
<evidence type="ECO:0000256" key="12">
    <source>
        <dbReference type="SAM" id="Phobius"/>
    </source>
</evidence>
<evidence type="ECO:0000256" key="2">
    <source>
        <dbReference type="ARBA" id="ARBA00009592"/>
    </source>
</evidence>
<feature type="transmembrane region" description="Helical" evidence="12">
    <location>
        <begin position="621"/>
        <end position="641"/>
    </location>
</feature>
<dbReference type="Proteomes" id="UP001054252">
    <property type="component" value="Unassembled WGS sequence"/>
</dbReference>
<dbReference type="FunFam" id="3.80.10.10:FF:000095">
    <property type="entry name" value="LRR receptor-like serine/threonine-protein kinase GSO1"/>
    <property type="match status" value="1"/>
</dbReference>
<sequence length="649" mass="72192">MTFLEELDLSNNQFEGEIPKSFWSGNLSSLRILNLAKNKLSGTIPTSIELLSKLEGLYVSKNKLNGTVPKSIGLLSKLERLSISLNSFNGVITEEHFSTLSKLQYLGMSANHLSINLSRDWIPPFQLRYILLGSCKMGPDFPSWLQTQRSYKYLNISSTGISDSIPIWFANLPSTARGFDLSSNQISGILSDFSRNFSSDSYDLGIDISGNHLEGPLPSFPANTTHINLSKNSFNGSISSLCAMTDVSLEFLDLSRNQLFGELPDCMMRWSSLRILNLANNHFLGKIPRFVGSLSLIETFDLQNNNLSGKIPSSLRNCSKLQFLGLSNNRLSGIIPSWIGERLNSLNFLLLKSNHFIGEIPLETCQSTNILLLDLSNNNLSGHIPWCIGNLTSLARKDIAAQHHSFNSSLVSVTYGSYADKASIIWKGIEYPCENLTLQRTIDLSSNKLTGEIPVKISSLSEIHQLNLSRNHLIGRIPSDIGQMRQLESLDLSHNKLSGRLPPSMSQLYSLSKLDLSYNNFSGKIPTSTQMDTFNASAFVGNPTLCGPPLTPTCPGDEKLIDHGLKYNQQDKDEFWKGFKPSMELGMAFGFLGVLALKMDHPWKHVCFLLSNYMKAYLSNLKGYLCLIMSALCLVITMSAARLRRKLKF</sequence>
<dbReference type="PRINTS" id="PR00019">
    <property type="entry name" value="LEURICHRPT"/>
</dbReference>
<evidence type="ECO:0000313" key="15">
    <source>
        <dbReference type="Proteomes" id="UP001054252"/>
    </source>
</evidence>
<reference evidence="14 15" key="1">
    <citation type="journal article" date="2021" name="Commun. Biol.">
        <title>The genome of Shorea leprosula (Dipterocarpaceae) highlights the ecological relevance of drought in aseasonal tropical rainforests.</title>
        <authorList>
            <person name="Ng K.K.S."/>
            <person name="Kobayashi M.J."/>
            <person name="Fawcett J.A."/>
            <person name="Hatakeyama M."/>
            <person name="Paape T."/>
            <person name="Ng C.H."/>
            <person name="Ang C.C."/>
            <person name="Tnah L.H."/>
            <person name="Lee C.T."/>
            <person name="Nishiyama T."/>
            <person name="Sese J."/>
            <person name="O'Brien M.J."/>
            <person name="Copetti D."/>
            <person name="Mohd Noor M.I."/>
            <person name="Ong R.C."/>
            <person name="Putra M."/>
            <person name="Sireger I.Z."/>
            <person name="Indrioko S."/>
            <person name="Kosugi Y."/>
            <person name="Izuno A."/>
            <person name="Isagi Y."/>
            <person name="Lee S.L."/>
            <person name="Shimizu K.K."/>
        </authorList>
    </citation>
    <scope>NUCLEOTIDE SEQUENCE [LARGE SCALE GENOMIC DNA]</scope>
    <source>
        <strain evidence="14">214</strain>
    </source>
</reference>
<dbReference type="FunFam" id="3.80.10.10:FF:000041">
    <property type="entry name" value="LRR receptor-like serine/threonine-protein kinase ERECTA"/>
    <property type="match status" value="1"/>
</dbReference>
<dbReference type="EMBL" id="BPVZ01000200">
    <property type="protein sequence ID" value="GKV45920.1"/>
    <property type="molecule type" value="Genomic_DNA"/>
</dbReference>
<dbReference type="Pfam" id="PF23598">
    <property type="entry name" value="LRR_14"/>
    <property type="match status" value="1"/>
</dbReference>